<protein>
    <recommendedName>
        <fullName evidence="3">Rhs element Vgr protein</fullName>
    </recommendedName>
</protein>
<gene>
    <name evidence="1" type="ORF">PSYJA_02359</name>
</gene>
<sequence length="59" mass="6073">TGQERQLQLADGTRVELAEGSTLTVDAGASTVQIDDSGLTLSSPRISFASPSSDPHATE</sequence>
<comment type="caution">
    <text evidence="1">The sequence shown here is derived from an EMBL/GenBank/DDBJ whole genome shotgun (WGS) entry which is preliminary data.</text>
</comment>
<dbReference type="EMBL" id="AEAH01000102">
    <property type="protein sequence ID" value="EGH27917.1"/>
    <property type="molecule type" value="Genomic_DNA"/>
</dbReference>
<name>F3FCI1_PSESX</name>
<organism evidence="1 2">
    <name type="scientific">Pseudomonas syringae pv. japonica str. M301072</name>
    <dbReference type="NCBI Taxonomy" id="629262"/>
    <lineage>
        <taxon>Bacteria</taxon>
        <taxon>Pseudomonadati</taxon>
        <taxon>Pseudomonadota</taxon>
        <taxon>Gammaproteobacteria</taxon>
        <taxon>Pseudomonadales</taxon>
        <taxon>Pseudomonadaceae</taxon>
        <taxon>Pseudomonas</taxon>
        <taxon>Pseudomonas syringae</taxon>
    </lineage>
</organism>
<evidence type="ECO:0000313" key="2">
    <source>
        <dbReference type="Proteomes" id="UP000004471"/>
    </source>
</evidence>
<evidence type="ECO:0000313" key="1">
    <source>
        <dbReference type="EMBL" id="EGH27917.1"/>
    </source>
</evidence>
<reference evidence="1 2" key="1">
    <citation type="journal article" date="2011" name="PLoS Pathog.">
        <title>Dynamic evolution of pathogenicity revealed by sequencing and comparative genomics of 19 Pseudomonas syringae isolates.</title>
        <authorList>
            <person name="Baltrus D.A."/>
            <person name="Nishimura M.T."/>
            <person name="Romanchuk A."/>
            <person name="Chang J.H."/>
            <person name="Mukhtar M.S."/>
            <person name="Cherkis K."/>
            <person name="Roach J."/>
            <person name="Grant S.R."/>
            <person name="Jones C.D."/>
            <person name="Dangl J.L."/>
        </authorList>
    </citation>
    <scope>NUCLEOTIDE SEQUENCE [LARGE SCALE GENOMIC DNA]</scope>
    <source>
        <strain evidence="2">M301072PT</strain>
    </source>
</reference>
<proteinExistence type="predicted"/>
<evidence type="ECO:0008006" key="3">
    <source>
        <dbReference type="Google" id="ProtNLM"/>
    </source>
</evidence>
<feature type="non-terminal residue" evidence="1">
    <location>
        <position position="1"/>
    </location>
</feature>
<dbReference type="HOGENOM" id="CLU_2966562_0_0_6"/>
<dbReference type="Proteomes" id="UP000004471">
    <property type="component" value="Unassembled WGS sequence"/>
</dbReference>
<accession>F3FCI1</accession>
<dbReference type="AlphaFoldDB" id="F3FCI1"/>